<sequence length="620" mass="69974">MDSNGQPFSSPFAHLLATNYAPTRQESQQIESILEEPAEKLESLNNEVAQLQASLARAIARRDALQSHIEAHRALLSPFRNLPIDVVAEIFTHCLLEPFSVRSTSEAPLLLTLVCKSWRQIALTTPRLWCSIHLYIPKLVHTADIDAHISLINARKQGVQRWLERSGSMPLKISLTMSPDRIHSTVPLECPLKPRLKESKFSLVEMFMRFSSRWKDVYFQMSVDYLARIGSLVQKDVSRLECLRVYSLLADRIPTEDTENSHPLDDLLRNAISLRVINMLGEPRNPLTLPIPWCNLTEIVLHPSYDHERSFMSPNEALQIFNHCHDSLRKCSLWIRVPQLNPAEQYEGVCMAFPVLRSLQLRLFKSWEPNVPEDGGFLQAGDITPFLSTIVAPNLLELCVKTDDAAVMEICPFLPLLTQSRCQIQELHSNLPLSQSAFMDCLRTTPSLSRMAITCACSDPQWRRTTYPVTQNAVIRALTPTMDSTPEGQLVGSFLCPLLEEVSFAYSDPTNASAMMDFIQARLRLQGLVTASGTAHVARLRRFHTTFSGRVSDDYREPVEKVRAQGLNIIWKFFDRSRKNVPDGPHTGQMIFDALRCGNDAAGVLTSYHGYYDSSDSSSP</sequence>
<feature type="coiled-coil region" evidence="1">
    <location>
        <begin position="34"/>
        <end position="68"/>
    </location>
</feature>
<gene>
    <name evidence="2" type="ORF">WG66_3804</name>
</gene>
<protein>
    <submittedName>
        <fullName evidence="2">Uncharacterized protein</fullName>
    </submittedName>
</protein>
<reference evidence="2 3" key="1">
    <citation type="submission" date="2015-12" db="EMBL/GenBank/DDBJ databases">
        <title>Draft genome sequence of Moniliophthora roreri, the causal agent of frosty pod rot of cacao.</title>
        <authorList>
            <person name="Aime M.C."/>
            <person name="Diaz-Valderrama J.R."/>
            <person name="Kijpornyongpan T."/>
            <person name="Phillips-Mora W."/>
        </authorList>
    </citation>
    <scope>NUCLEOTIDE SEQUENCE [LARGE SCALE GENOMIC DNA]</scope>
    <source>
        <strain evidence="2 3">MCA 2952</strain>
    </source>
</reference>
<keyword evidence="1" id="KW-0175">Coiled coil</keyword>
<dbReference type="eggNOG" id="ENOG502SWKJ">
    <property type="taxonomic scope" value="Eukaryota"/>
</dbReference>
<dbReference type="EMBL" id="LATX01001127">
    <property type="protein sequence ID" value="KTB43624.1"/>
    <property type="molecule type" value="Genomic_DNA"/>
</dbReference>
<name>A0A0W0G518_MONRR</name>
<accession>A0A0W0G518</accession>
<organism evidence="2 3">
    <name type="scientific">Moniliophthora roreri</name>
    <name type="common">Frosty pod rot fungus</name>
    <name type="synonym">Monilia roreri</name>
    <dbReference type="NCBI Taxonomy" id="221103"/>
    <lineage>
        <taxon>Eukaryota</taxon>
        <taxon>Fungi</taxon>
        <taxon>Dikarya</taxon>
        <taxon>Basidiomycota</taxon>
        <taxon>Agaricomycotina</taxon>
        <taxon>Agaricomycetes</taxon>
        <taxon>Agaricomycetidae</taxon>
        <taxon>Agaricales</taxon>
        <taxon>Marasmiineae</taxon>
        <taxon>Marasmiaceae</taxon>
        <taxon>Moniliophthora</taxon>
    </lineage>
</organism>
<dbReference type="AlphaFoldDB" id="A0A0W0G518"/>
<comment type="caution">
    <text evidence="2">The sequence shown here is derived from an EMBL/GenBank/DDBJ whole genome shotgun (WGS) entry which is preliminary data.</text>
</comment>
<evidence type="ECO:0000313" key="3">
    <source>
        <dbReference type="Proteomes" id="UP000054988"/>
    </source>
</evidence>
<proteinExistence type="predicted"/>
<evidence type="ECO:0000313" key="2">
    <source>
        <dbReference type="EMBL" id="KTB43624.1"/>
    </source>
</evidence>
<dbReference type="Proteomes" id="UP000054988">
    <property type="component" value="Unassembled WGS sequence"/>
</dbReference>
<evidence type="ECO:0000256" key="1">
    <source>
        <dbReference type="SAM" id="Coils"/>
    </source>
</evidence>
<dbReference type="Gene3D" id="1.20.1280.50">
    <property type="match status" value="1"/>
</dbReference>